<dbReference type="Pfam" id="PF00621">
    <property type="entry name" value="RhoGEF"/>
    <property type="match status" value="1"/>
</dbReference>
<feature type="domain" description="DH" evidence="2">
    <location>
        <begin position="64"/>
        <end position="236"/>
    </location>
</feature>
<dbReference type="InterPro" id="IPR000219">
    <property type="entry name" value="DH_dom"/>
</dbReference>
<organism evidence="3 4">
    <name type="scientific">Chrysochromulina tobinii</name>
    <dbReference type="NCBI Taxonomy" id="1460289"/>
    <lineage>
        <taxon>Eukaryota</taxon>
        <taxon>Haptista</taxon>
        <taxon>Haptophyta</taxon>
        <taxon>Prymnesiophyceae</taxon>
        <taxon>Prymnesiales</taxon>
        <taxon>Chrysochromulinaceae</taxon>
        <taxon>Chrysochromulina</taxon>
    </lineage>
</organism>
<gene>
    <name evidence="3" type="ORF">Ctob_004490</name>
</gene>
<feature type="compositionally biased region" description="Polar residues" evidence="1">
    <location>
        <begin position="360"/>
        <end position="369"/>
    </location>
</feature>
<feature type="region of interest" description="Disordered" evidence="1">
    <location>
        <begin position="349"/>
        <end position="369"/>
    </location>
</feature>
<dbReference type="EMBL" id="JWZX01001991">
    <property type="protein sequence ID" value="KOO31546.1"/>
    <property type="molecule type" value="Genomic_DNA"/>
</dbReference>
<dbReference type="InterPro" id="IPR051092">
    <property type="entry name" value="FYVE_RhoGEF_PH"/>
</dbReference>
<feature type="region of interest" description="Disordered" evidence="1">
    <location>
        <begin position="36"/>
        <end position="57"/>
    </location>
</feature>
<dbReference type="Gene3D" id="1.20.900.10">
    <property type="entry name" value="Dbl homology (DH) domain"/>
    <property type="match status" value="1"/>
</dbReference>
<evidence type="ECO:0000259" key="2">
    <source>
        <dbReference type="PROSITE" id="PS50010"/>
    </source>
</evidence>
<accession>A0A0M0JY14</accession>
<dbReference type="SUPFAM" id="SSF48065">
    <property type="entry name" value="DBL homology domain (DH-domain)"/>
    <property type="match status" value="1"/>
</dbReference>
<reference evidence="4" key="1">
    <citation type="journal article" date="2015" name="PLoS Genet.">
        <title>Genome Sequence and Transcriptome Analyses of Chrysochromulina tobin: Metabolic Tools for Enhanced Algal Fitness in the Prominent Order Prymnesiales (Haptophyceae).</title>
        <authorList>
            <person name="Hovde B.T."/>
            <person name="Deodato C.R."/>
            <person name="Hunsperger H.M."/>
            <person name="Ryken S.A."/>
            <person name="Yost W."/>
            <person name="Jha R.K."/>
            <person name="Patterson J."/>
            <person name="Monnat R.J. Jr."/>
            <person name="Barlow S.B."/>
            <person name="Starkenburg S.R."/>
            <person name="Cattolico R.A."/>
        </authorList>
    </citation>
    <scope>NUCLEOTIDE SEQUENCE</scope>
    <source>
        <strain evidence="4">CCMP291</strain>
    </source>
</reference>
<feature type="compositionally biased region" description="Low complexity" evidence="1">
    <location>
        <begin position="545"/>
        <end position="556"/>
    </location>
</feature>
<dbReference type="AlphaFoldDB" id="A0A0M0JY14"/>
<proteinExistence type="predicted"/>
<dbReference type="PANTHER" id="PTHR12673:SF159">
    <property type="entry name" value="LD03170P"/>
    <property type="match status" value="1"/>
</dbReference>
<keyword evidence="4" id="KW-1185">Reference proteome</keyword>
<evidence type="ECO:0000313" key="3">
    <source>
        <dbReference type="EMBL" id="KOO31546.1"/>
    </source>
</evidence>
<feature type="compositionally biased region" description="Basic and acidic residues" evidence="1">
    <location>
        <begin position="499"/>
        <end position="509"/>
    </location>
</feature>
<sequence length="564" mass="60253">MATMCCSFICPGLFGRGRAAADGQLTEPLTSAVDGAAVESEQPPPGKAAGPSDTDPIGDAARAEITKILREVLETERSYVAALDALVTAFVPLLRPVIDASSGEELLTAACSLRGVHQELLQRLEHAGIADVWAVSRAFTTLTPFLRIYSSYCSGYALVLSRVKNARASTPALAELEGARGERLDSLLIRPVQRICKYPLFFESLLRVLPARAGPRPELEAAAAAVRRVNEEVNNKIKHAADGARLIALYHELGGKLPLLLAPSRSLLLEVEVKMSKPSRVARRKLYRLALLSDGLVVARLKRPRRRVLSSGGPTLNTTLALKAVLPLRSLTLEPARVAKYGYGPNARARGVAEKRPSSTHHVSSTGAVSSMGAEASQLLALNTALELECTAPVVRYTCRCEDAQSATKLLEAVASARAKLEQATKSNQRRTSLAASHAQPTVSEVESLVATARLVGSRRRSLAEALGWRSRRPNVPTLNSAMDTGAALTTALPTLLPRESRRAPSRADDPDEPNEALGLYGLVDEEAPGLYGIIYSSGDEEGSSDGSSASSQSDFETAHSDFE</sequence>
<dbReference type="PROSITE" id="PS50010">
    <property type="entry name" value="DH_2"/>
    <property type="match status" value="1"/>
</dbReference>
<dbReference type="OrthoDB" id="1716625at2759"/>
<evidence type="ECO:0000256" key="1">
    <source>
        <dbReference type="SAM" id="MobiDB-lite"/>
    </source>
</evidence>
<protein>
    <submittedName>
        <fullName evidence="3">Domain containing protein</fullName>
    </submittedName>
</protein>
<dbReference type="InterPro" id="IPR035899">
    <property type="entry name" value="DBL_dom_sf"/>
</dbReference>
<dbReference type="GO" id="GO:0005085">
    <property type="term" value="F:guanyl-nucleotide exchange factor activity"/>
    <property type="evidence" value="ECO:0007669"/>
    <property type="project" value="InterPro"/>
</dbReference>
<dbReference type="PANTHER" id="PTHR12673">
    <property type="entry name" value="FACIOGENITAL DYSPLASIA PROTEIN"/>
    <property type="match status" value="1"/>
</dbReference>
<dbReference type="Proteomes" id="UP000037460">
    <property type="component" value="Unassembled WGS sequence"/>
</dbReference>
<dbReference type="SMART" id="SM00325">
    <property type="entry name" value="RhoGEF"/>
    <property type="match status" value="1"/>
</dbReference>
<comment type="caution">
    <text evidence="3">The sequence shown here is derived from an EMBL/GenBank/DDBJ whole genome shotgun (WGS) entry which is preliminary data.</text>
</comment>
<evidence type="ECO:0000313" key="4">
    <source>
        <dbReference type="Proteomes" id="UP000037460"/>
    </source>
</evidence>
<feature type="region of interest" description="Disordered" evidence="1">
    <location>
        <begin position="492"/>
        <end position="564"/>
    </location>
</feature>
<name>A0A0M0JY14_9EUKA</name>
<dbReference type="GO" id="GO:0005737">
    <property type="term" value="C:cytoplasm"/>
    <property type="evidence" value="ECO:0007669"/>
    <property type="project" value="TreeGrafter"/>
</dbReference>